<gene>
    <name evidence="2" type="ORF">MES5069_1160019</name>
</gene>
<accession>A0ABN8JG61</accession>
<name>A0ABN8JG61_9HYPH</name>
<evidence type="ECO:0000313" key="3">
    <source>
        <dbReference type="Proteomes" id="UP001153050"/>
    </source>
</evidence>
<comment type="caution">
    <text evidence="2">The sequence shown here is derived from an EMBL/GenBank/DDBJ whole genome shotgun (WGS) entry which is preliminary data.</text>
</comment>
<organism evidence="2 3">
    <name type="scientific">Mesorhizobium escarrei</name>
    <dbReference type="NCBI Taxonomy" id="666018"/>
    <lineage>
        <taxon>Bacteria</taxon>
        <taxon>Pseudomonadati</taxon>
        <taxon>Pseudomonadota</taxon>
        <taxon>Alphaproteobacteria</taxon>
        <taxon>Hyphomicrobiales</taxon>
        <taxon>Phyllobacteriaceae</taxon>
        <taxon>Mesorhizobium</taxon>
    </lineage>
</organism>
<feature type="compositionally biased region" description="Low complexity" evidence="1">
    <location>
        <begin position="31"/>
        <end position="46"/>
    </location>
</feature>
<protein>
    <submittedName>
        <fullName evidence="2">Uncharacterized protein</fullName>
    </submittedName>
</protein>
<dbReference type="Proteomes" id="UP001153050">
    <property type="component" value="Unassembled WGS sequence"/>
</dbReference>
<sequence length="54" mass="5540">MALDIIEAINEVIPLVQQEVLSHRVAAPGTGADAAGRARQLRAAAAGDHKPAAQ</sequence>
<proteinExistence type="predicted"/>
<evidence type="ECO:0000256" key="1">
    <source>
        <dbReference type="SAM" id="MobiDB-lite"/>
    </source>
</evidence>
<evidence type="ECO:0000313" key="2">
    <source>
        <dbReference type="EMBL" id="CAH2395694.1"/>
    </source>
</evidence>
<dbReference type="EMBL" id="CAKXZT010000020">
    <property type="protein sequence ID" value="CAH2395694.1"/>
    <property type="molecule type" value="Genomic_DNA"/>
</dbReference>
<keyword evidence="3" id="KW-1185">Reference proteome</keyword>
<feature type="region of interest" description="Disordered" evidence="1">
    <location>
        <begin position="30"/>
        <end position="54"/>
    </location>
</feature>
<reference evidence="2 3" key="1">
    <citation type="submission" date="2022-03" db="EMBL/GenBank/DDBJ databases">
        <authorList>
            <person name="Brunel B."/>
        </authorList>
    </citation>
    <scope>NUCLEOTIDE SEQUENCE [LARGE SCALE GENOMIC DNA]</scope>
    <source>
        <strain evidence="2">STM5069sample</strain>
    </source>
</reference>